<name>A0A2U3PYC9_9BRAD</name>
<evidence type="ECO:0000313" key="3">
    <source>
        <dbReference type="Proteomes" id="UP000246085"/>
    </source>
</evidence>
<protein>
    <submittedName>
        <fullName evidence="2">Uncharacterized protein</fullName>
    </submittedName>
</protein>
<dbReference type="EMBL" id="LS398110">
    <property type="protein sequence ID" value="SPP94175.1"/>
    <property type="molecule type" value="Genomic_DNA"/>
</dbReference>
<dbReference type="KEGG" id="bvz:BRAD3257_3131"/>
<organism evidence="2 3">
    <name type="scientific">Bradyrhizobium vignae</name>
    <dbReference type="NCBI Taxonomy" id="1549949"/>
    <lineage>
        <taxon>Bacteria</taxon>
        <taxon>Pseudomonadati</taxon>
        <taxon>Pseudomonadota</taxon>
        <taxon>Alphaproteobacteria</taxon>
        <taxon>Hyphomicrobiales</taxon>
        <taxon>Nitrobacteraceae</taxon>
        <taxon>Bradyrhizobium</taxon>
    </lineage>
</organism>
<evidence type="ECO:0000256" key="1">
    <source>
        <dbReference type="SAM" id="MobiDB-lite"/>
    </source>
</evidence>
<proteinExistence type="predicted"/>
<reference evidence="2 3" key="1">
    <citation type="submission" date="2018-03" db="EMBL/GenBank/DDBJ databases">
        <authorList>
            <person name="Gully D."/>
        </authorList>
    </citation>
    <scope>NUCLEOTIDE SEQUENCE [LARGE SCALE GENOMIC DNA]</scope>
    <source>
        <strain evidence="2">ORS3257</strain>
    </source>
</reference>
<dbReference type="Proteomes" id="UP000246085">
    <property type="component" value="Chromosome BRAD3257"/>
</dbReference>
<dbReference type="AlphaFoldDB" id="A0A2U3PYC9"/>
<accession>A0A2U3PYC9</accession>
<sequence length="143" mass="15457">MTDAREPAGQNASPLGEIKSERWATSSRNPRATSYRYAWATSSESAQTGEPPALFGIETPRPRLETIKIVDMAASNSWAGLAATYLRTREAHGDHELAKTELKKLVPEDAKEAVGHGIKAKRSKSGAISFEALQVEVAHASVQ</sequence>
<gene>
    <name evidence="2" type="ORF">BRAD3257_3131</name>
</gene>
<feature type="region of interest" description="Disordered" evidence="1">
    <location>
        <begin position="1"/>
        <end position="30"/>
    </location>
</feature>
<evidence type="ECO:0000313" key="2">
    <source>
        <dbReference type="EMBL" id="SPP94175.1"/>
    </source>
</evidence>